<evidence type="ECO:0000256" key="1">
    <source>
        <dbReference type="SAM" id="MobiDB-lite"/>
    </source>
</evidence>
<dbReference type="GO" id="GO:0070761">
    <property type="term" value="C:pre-snoRNP complex"/>
    <property type="evidence" value="ECO:0007669"/>
    <property type="project" value="TreeGrafter"/>
</dbReference>
<dbReference type="AlphaFoldDB" id="A0A517LG64"/>
<proteinExistence type="predicted"/>
<dbReference type="Proteomes" id="UP000316270">
    <property type="component" value="Chromosome 11"/>
</dbReference>
<evidence type="ECO:0000313" key="3">
    <source>
        <dbReference type="EMBL" id="QDS74632.1"/>
    </source>
</evidence>
<keyword evidence="4" id="KW-1185">Reference proteome</keyword>
<evidence type="ECO:0000313" key="4">
    <source>
        <dbReference type="Proteomes" id="UP000316270"/>
    </source>
</evidence>
<dbReference type="STRING" id="50376.A0A517LG64"/>
<feature type="domain" description="BCD1 alpha/beta" evidence="2">
    <location>
        <begin position="97"/>
        <end position="330"/>
    </location>
</feature>
<sequence length="409" mass="45608">MPAAQVDDTVIITRRQMEGEMHLCVKRHKEWHQCSGKRDPTAKVPKAQLFTPAGIDHDFNFITGIERSRASLETKLPQSKRLEGSALRAGIASKNKNVRERLDLTRVTIEWAPMGLSRQKLNQSKWSKKTRQIVWTVEWIHQDGENEFHQVLDSAPICREYTPIFLRRNNVETGRKRRRVTGSSKSDALAEHETHAQACASLSSSNKCELEEDSVEQEKAAGPSFLAESAPDSTVEHAADSQTLQPSKRAAKPDSAASATLQSYSGKTSSLSELLRQPPGSPDERGNYYYLLKPRTTGMGKVLTVLSPTDCLRDCLKDQTVLEFPSIQVLSCPPHALPNGFILVHNWLDSFNKEHEEMKRLVDEAGGLEAEETLPGANEDNLPPGLQAMSNADDILAILQEDVLERRVL</sequence>
<evidence type="ECO:0000259" key="2">
    <source>
        <dbReference type="Pfam" id="PF25790"/>
    </source>
</evidence>
<dbReference type="EMBL" id="CP042195">
    <property type="protein sequence ID" value="QDS74632.1"/>
    <property type="molecule type" value="Genomic_DNA"/>
</dbReference>
<gene>
    <name evidence="3" type="ORF">FKW77_009133</name>
</gene>
<accession>A0A517LG64</accession>
<dbReference type="InterPro" id="IPR057721">
    <property type="entry name" value="BCD1_alpha/beta"/>
</dbReference>
<dbReference type="GO" id="GO:0000492">
    <property type="term" value="P:box C/D snoRNP assembly"/>
    <property type="evidence" value="ECO:0007669"/>
    <property type="project" value="TreeGrafter"/>
</dbReference>
<dbReference type="GO" id="GO:0005634">
    <property type="term" value="C:nucleus"/>
    <property type="evidence" value="ECO:0007669"/>
    <property type="project" value="TreeGrafter"/>
</dbReference>
<feature type="region of interest" description="Disordered" evidence="1">
    <location>
        <begin position="227"/>
        <end position="287"/>
    </location>
</feature>
<reference evidence="3 4" key="1">
    <citation type="submission" date="2019-07" db="EMBL/GenBank/DDBJ databases">
        <title>Finished genome of Venturia effusa.</title>
        <authorList>
            <person name="Young C.A."/>
            <person name="Cox M.P."/>
            <person name="Ganley A.R.D."/>
            <person name="David W.J."/>
        </authorList>
    </citation>
    <scope>NUCLEOTIDE SEQUENCE [LARGE SCALE GENOMIC DNA]</scope>
    <source>
        <strain evidence="4">albino</strain>
    </source>
</reference>
<dbReference type="InterPro" id="IPR051639">
    <property type="entry name" value="BCD1"/>
</dbReference>
<protein>
    <recommendedName>
        <fullName evidence="2">BCD1 alpha/beta domain-containing protein</fullName>
    </recommendedName>
</protein>
<dbReference type="Pfam" id="PF25790">
    <property type="entry name" value="BCD1"/>
    <property type="match status" value="1"/>
</dbReference>
<organism evidence="3 4">
    <name type="scientific">Venturia effusa</name>
    <dbReference type="NCBI Taxonomy" id="50376"/>
    <lineage>
        <taxon>Eukaryota</taxon>
        <taxon>Fungi</taxon>
        <taxon>Dikarya</taxon>
        <taxon>Ascomycota</taxon>
        <taxon>Pezizomycotina</taxon>
        <taxon>Dothideomycetes</taxon>
        <taxon>Pleosporomycetidae</taxon>
        <taxon>Venturiales</taxon>
        <taxon>Venturiaceae</taxon>
        <taxon>Venturia</taxon>
    </lineage>
</organism>
<dbReference type="PANTHER" id="PTHR13483">
    <property type="entry name" value="BOX C_D SNORNA PROTEIN 1-RELATED"/>
    <property type="match status" value="1"/>
</dbReference>
<dbReference type="OrthoDB" id="272357at2759"/>
<dbReference type="PANTHER" id="PTHR13483:SF11">
    <property type="entry name" value="ZINC FINGER HIT DOMAIN-CONTAINING PROTEIN 3"/>
    <property type="match status" value="1"/>
</dbReference>
<feature type="compositionally biased region" description="Polar residues" evidence="1">
    <location>
        <begin position="257"/>
        <end position="272"/>
    </location>
</feature>
<dbReference type="GO" id="GO:0000463">
    <property type="term" value="P:maturation of LSU-rRNA from tricistronic rRNA transcript (SSU-rRNA, 5.8S rRNA, LSU-rRNA)"/>
    <property type="evidence" value="ECO:0007669"/>
    <property type="project" value="TreeGrafter"/>
</dbReference>
<dbReference type="GO" id="GO:0048254">
    <property type="term" value="P:snoRNA localization"/>
    <property type="evidence" value="ECO:0007669"/>
    <property type="project" value="TreeGrafter"/>
</dbReference>
<name>A0A517LG64_9PEZI</name>